<sequence length="219" mass="24284">MEGRNDGAIDGSQGTGVTGLASKSGLDSKTSTKGFKKKKKKKVGSQADKLFFEIGALLYDRFRKEAVIDERRKENFIKNIDIAPASAVTLFAELWLLDTYAEKAELKDAKISEVWNDLNGTRGLQYTTSVALLGGFQDRVGATSQGVHIIKELTEDTCEWTKAQQADLKFSSVMRVSVLDMVAKQQMGYTNEVQEKFRRNGKEVDMDRVAALAGDILQF</sequence>
<comment type="caution">
    <text evidence="2">The sequence shown here is derived from an EMBL/GenBank/DDBJ whole genome shotgun (WGS) entry which is preliminary data.</text>
</comment>
<gene>
    <name evidence="2" type="ORF">TrLO_g15384</name>
</gene>
<accession>A0A9W7CJJ3</accession>
<proteinExistence type="predicted"/>
<dbReference type="EMBL" id="BRXW01000106">
    <property type="protein sequence ID" value="GMI06855.1"/>
    <property type="molecule type" value="Genomic_DNA"/>
</dbReference>
<protein>
    <submittedName>
        <fullName evidence="2">Uncharacterized protein</fullName>
    </submittedName>
</protein>
<dbReference type="AlphaFoldDB" id="A0A9W7CJJ3"/>
<organism evidence="2 3">
    <name type="scientific">Triparma laevis f. longispina</name>
    <dbReference type="NCBI Taxonomy" id="1714387"/>
    <lineage>
        <taxon>Eukaryota</taxon>
        <taxon>Sar</taxon>
        <taxon>Stramenopiles</taxon>
        <taxon>Ochrophyta</taxon>
        <taxon>Bolidophyceae</taxon>
        <taxon>Parmales</taxon>
        <taxon>Triparmaceae</taxon>
        <taxon>Triparma</taxon>
    </lineage>
</organism>
<keyword evidence="3" id="KW-1185">Reference proteome</keyword>
<evidence type="ECO:0000313" key="3">
    <source>
        <dbReference type="Proteomes" id="UP001165122"/>
    </source>
</evidence>
<dbReference type="Proteomes" id="UP001165122">
    <property type="component" value="Unassembled WGS sequence"/>
</dbReference>
<feature type="region of interest" description="Disordered" evidence="1">
    <location>
        <begin position="1"/>
        <end position="38"/>
    </location>
</feature>
<evidence type="ECO:0000256" key="1">
    <source>
        <dbReference type="SAM" id="MobiDB-lite"/>
    </source>
</evidence>
<reference evidence="3" key="1">
    <citation type="journal article" date="2023" name="Commun. Biol.">
        <title>Genome analysis of Parmales, the sister group of diatoms, reveals the evolutionary specialization of diatoms from phago-mixotrophs to photoautotrophs.</title>
        <authorList>
            <person name="Ban H."/>
            <person name="Sato S."/>
            <person name="Yoshikawa S."/>
            <person name="Yamada K."/>
            <person name="Nakamura Y."/>
            <person name="Ichinomiya M."/>
            <person name="Sato N."/>
            <person name="Blanc-Mathieu R."/>
            <person name="Endo H."/>
            <person name="Kuwata A."/>
            <person name="Ogata H."/>
        </authorList>
    </citation>
    <scope>NUCLEOTIDE SEQUENCE [LARGE SCALE GENOMIC DNA]</scope>
    <source>
        <strain evidence="3">NIES 3700</strain>
    </source>
</reference>
<evidence type="ECO:0000313" key="2">
    <source>
        <dbReference type="EMBL" id="GMI06855.1"/>
    </source>
</evidence>
<name>A0A9W7CJJ3_9STRA</name>